<reference evidence="2" key="1">
    <citation type="journal article" date="2021" name="PeerJ">
        <title>Extensive microbial diversity within the chicken gut microbiome revealed by metagenomics and culture.</title>
        <authorList>
            <person name="Gilroy R."/>
            <person name="Ravi A."/>
            <person name="Getino M."/>
            <person name="Pursley I."/>
            <person name="Horton D.L."/>
            <person name="Alikhan N.F."/>
            <person name="Baker D."/>
            <person name="Gharbi K."/>
            <person name="Hall N."/>
            <person name="Watson M."/>
            <person name="Adriaenssens E.M."/>
            <person name="Foster-Nyarko E."/>
            <person name="Jarju S."/>
            <person name="Secka A."/>
            <person name="Antonio M."/>
            <person name="Oren A."/>
            <person name="Chaudhuri R.R."/>
            <person name="La Ragione R."/>
            <person name="Hildebrand F."/>
            <person name="Pallen M.J."/>
        </authorList>
    </citation>
    <scope>NUCLEOTIDE SEQUENCE</scope>
    <source>
        <strain evidence="2">CHK193-4272</strain>
    </source>
</reference>
<dbReference type="InterPro" id="IPR000594">
    <property type="entry name" value="ThiF_NAD_FAD-bd"/>
</dbReference>
<dbReference type="SUPFAM" id="SSF69572">
    <property type="entry name" value="Activating enzymes of the ubiquitin-like proteins"/>
    <property type="match status" value="1"/>
</dbReference>
<dbReference type="GO" id="GO:0061504">
    <property type="term" value="P:cyclic threonylcarbamoyladenosine biosynthetic process"/>
    <property type="evidence" value="ECO:0007669"/>
    <property type="project" value="TreeGrafter"/>
</dbReference>
<comment type="caution">
    <text evidence="2">The sequence shown here is derived from an EMBL/GenBank/DDBJ whole genome shotgun (WGS) entry which is preliminary data.</text>
</comment>
<dbReference type="Gene3D" id="3.40.50.720">
    <property type="entry name" value="NAD(P)-binding Rossmann-like Domain"/>
    <property type="match status" value="1"/>
</dbReference>
<dbReference type="FunFam" id="3.40.50.720:FF:000141">
    <property type="entry name" value="tRNA threonylcarbamoyladenosine dehydratase"/>
    <property type="match status" value="1"/>
</dbReference>
<protein>
    <submittedName>
        <fullName evidence="2">tRNA threonylcarbamoyladenosine dehydratase</fullName>
    </submittedName>
</protein>
<organism evidence="2 3">
    <name type="scientific">Candidatus Butyricicoccus avistercoris</name>
    <dbReference type="NCBI Taxonomy" id="2838518"/>
    <lineage>
        <taxon>Bacteria</taxon>
        <taxon>Bacillati</taxon>
        <taxon>Bacillota</taxon>
        <taxon>Clostridia</taxon>
        <taxon>Eubacteriales</taxon>
        <taxon>Butyricicoccaceae</taxon>
        <taxon>Butyricicoccus</taxon>
    </lineage>
</organism>
<dbReference type="PANTHER" id="PTHR43267">
    <property type="entry name" value="TRNA THREONYLCARBAMOYLADENOSINE DEHYDRATASE"/>
    <property type="match status" value="1"/>
</dbReference>
<dbReference type="InterPro" id="IPR035985">
    <property type="entry name" value="Ubiquitin-activating_enz"/>
</dbReference>
<feature type="domain" description="THIF-type NAD/FAD binding fold" evidence="1">
    <location>
        <begin position="11"/>
        <end position="238"/>
    </location>
</feature>
<dbReference type="GO" id="GO:0061503">
    <property type="term" value="F:tRNA threonylcarbamoyladenosine dehydratase"/>
    <property type="evidence" value="ECO:0007669"/>
    <property type="project" value="TreeGrafter"/>
</dbReference>
<dbReference type="EMBL" id="DXIE01000031">
    <property type="protein sequence ID" value="HIV62202.1"/>
    <property type="molecule type" value="Genomic_DNA"/>
</dbReference>
<name>A0A9D1THL6_9FIRM</name>
<evidence type="ECO:0000259" key="1">
    <source>
        <dbReference type="Pfam" id="PF00899"/>
    </source>
</evidence>
<sequence>MLTEFSRTELLLGSEAMDKLINAKVAVFGVGGVGAACCEALARAGIKNLTLIDGDTISITNRNRQIIALNSTTGKPKAQAMADRIKDINPNCNVTALQLFLTEQSDFDFTKFDYIVDAIDTVSAKLFMIEKCYKQGVNIISSMGTGNKLDPTQFEVSDIYKTSVCPLARVMRKELKNRGVKKLKVVYSKEEPQKIPKERYQNCLEDKKGTAGRPVPASISFVPPVAGMILAGEVIKDLIKL</sequence>
<dbReference type="Pfam" id="PF00899">
    <property type="entry name" value="ThiF"/>
    <property type="match status" value="1"/>
</dbReference>
<proteinExistence type="predicted"/>
<dbReference type="GO" id="GO:0008641">
    <property type="term" value="F:ubiquitin-like modifier activating enzyme activity"/>
    <property type="evidence" value="ECO:0007669"/>
    <property type="project" value="InterPro"/>
</dbReference>
<gene>
    <name evidence="2" type="ORF">H9746_05075</name>
</gene>
<dbReference type="PANTHER" id="PTHR43267:SF1">
    <property type="entry name" value="TRNA THREONYLCARBAMOYLADENOSINE DEHYDRATASE"/>
    <property type="match status" value="1"/>
</dbReference>
<accession>A0A9D1THL6</accession>
<dbReference type="InterPro" id="IPR045886">
    <property type="entry name" value="ThiF/MoeB/HesA"/>
</dbReference>
<dbReference type="AlphaFoldDB" id="A0A9D1THL6"/>
<reference evidence="2" key="2">
    <citation type="submission" date="2021-04" db="EMBL/GenBank/DDBJ databases">
        <authorList>
            <person name="Gilroy R."/>
        </authorList>
    </citation>
    <scope>NUCLEOTIDE SEQUENCE</scope>
    <source>
        <strain evidence="2">CHK193-4272</strain>
    </source>
</reference>
<dbReference type="Proteomes" id="UP000886808">
    <property type="component" value="Unassembled WGS sequence"/>
</dbReference>
<dbReference type="CDD" id="cd00755">
    <property type="entry name" value="YgdL_like"/>
    <property type="match status" value="1"/>
</dbReference>
<evidence type="ECO:0000313" key="3">
    <source>
        <dbReference type="Proteomes" id="UP000886808"/>
    </source>
</evidence>
<evidence type="ECO:0000313" key="2">
    <source>
        <dbReference type="EMBL" id="HIV62202.1"/>
    </source>
</evidence>